<name>A0ABY9R100_9BACT</name>
<gene>
    <name evidence="1" type="ORF">KPS_002544</name>
</gene>
<reference evidence="1" key="1">
    <citation type="submission" date="2023-09" db="EMBL/GenBank/DDBJ databases">
        <authorList>
            <consortium name="CW5 consortium"/>
            <person name="Lu C.-W."/>
        </authorList>
    </citation>
    <scope>NUCLEOTIDE SEQUENCE</scope>
    <source>
        <strain evidence="1">KPS</strain>
    </source>
</reference>
<accession>A0ABY9R100</accession>
<evidence type="ECO:0000313" key="1">
    <source>
        <dbReference type="EMBL" id="WMW64513.1"/>
    </source>
</evidence>
<organism evidence="1 2">
    <name type="scientific">Nitratidesulfovibrio liaohensis</name>
    <dbReference type="NCBI Taxonomy" id="2604158"/>
    <lineage>
        <taxon>Bacteria</taxon>
        <taxon>Pseudomonadati</taxon>
        <taxon>Thermodesulfobacteriota</taxon>
        <taxon>Desulfovibrionia</taxon>
        <taxon>Desulfovibrionales</taxon>
        <taxon>Desulfovibrionaceae</taxon>
        <taxon>Nitratidesulfovibrio</taxon>
    </lineage>
</organism>
<evidence type="ECO:0000313" key="2">
    <source>
        <dbReference type="Proteomes" id="UP001180616"/>
    </source>
</evidence>
<protein>
    <recommendedName>
        <fullName evidence="3">RNase III domain-containing protein</fullName>
    </recommendedName>
</protein>
<dbReference type="RefSeq" id="WP_287039228.1">
    <property type="nucleotide sequence ID" value="NZ_CP133659.1"/>
</dbReference>
<dbReference type="EMBL" id="CP133659">
    <property type="protein sequence ID" value="WMW64513.1"/>
    <property type="molecule type" value="Genomic_DNA"/>
</dbReference>
<keyword evidence="2" id="KW-1185">Reference proteome</keyword>
<sequence length="313" mass="35845">MDFKQDMNSSEKVFRDFLAGDFWKFIYVSRNVLMRSAHFSDNVYADLEVLSEYIDDEYYTLRCALNAEFRRLNGLEFSYDLNAMGCHEVGAVRRLLCGACLCGYYPWDIVSACSAGEILSFYMKCGGVPLPPRPFGNSHEQQARAVTFNLVVGALYTGSSESSDRYAKEKIRYVVEATPEAEVDVELKKIEFFREANSHIAKMMRDGDPRSRNEIVVFLQKRKRVVPDSFSAKSNAARCVGLIMYEEMAKNDFACKDYIPTFKKTETYSKLSQSKIFKDSANPYLSDKEDITLKRWLQNTEKSILNMSVGSFK</sequence>
<proteinExistence type="predicted"/>
<evidence type="ECO:0008006" key="3">
    <source>
        <dbReference type="Google" id="ProtNLM"/>
    </source>
</evidence>
<dbReference type="Proteomes" id="UP001180616">
    <property type="component" value="Chromosome"/>
</dbReference>